<comment type="caution">
    <text evidence="2">The sequence shown here is derived from an EMBL/GenBank/DDBJ whole genome shotgun (WGS) entry which is preliminary data.</text>
</comment>
<evidence type="ECO:0000313" key="3">
    <source>
        <dbReference type="Proteomes" id="UP000613011"/>
    </source>
</evidence>
<evidence type="ECO:0000313" key="2">
    <source>
        <dbReference type="EMBL" id="MBL0418852.1"/>
    </source>
</evidence>
<protein>
    <submittedName>
        <fullName evidence="2">Uncharacterized protein</fullName>
    </submittedName>
</protein>
<dbReference type="EMBL" id="JAEQNA010000001">
    <property type="protein sequence ID" value="MBL0418852.1"/>
    <property type="molecule type" value="Genomic_DNA"/>
</dbReference>
<dbReference type="AlphaFoldDB" id="A0A937D323"/>
<name>A0A937D323_9BURK</name>
<feature type="region of interest" description="Disordered" evidence="1">
    <location>
        <begin position="1"/>
        <end position="69"/>
    </location>
</feature>
<feature type="compositionally biased region" description="Low complexity" evidence="1">
    <location>
        <begin position="7"/>
        <end position="17"/>
    </location>
</feature>
<evidence type="ECO:0000256" key="1">
    <source>
        <dbReference type="SAM" id="MobiDB-lite"/>
    </source>
</evidence>
<reference evidence="2" key="1">
    <citation type="submission" date="2021-01" db="EMBL/GenBank/DDBJ databases">
        <title>Ramlibacter sp. strain AW1 16S ribosomal RNA gene Genome sequencing and assembly.</title>
        <authorList>
            <person name="Kang M."/>
        </authorList>
    </citation>
    <scope>NUCLEOTIDE SEQUENCE</scope>
    <source>
        <strain evidence="2">AW1</strain>
    </source>
</reference>
<feature type="compositionally biased region" description="Basic and acidic residues" evidence="1">
    <location>
        <begin position="55"/>
        <end position="69"/>
    </location>
</feature>
<dbReference type="Proteomes" id="UP000613011">
    <property type="component" value="Unassembled WGS sequence"/>
</dbReference>
<accession>A0A937D323</accession>
<dbReference type="RefSeq" id="WP_201681930.1">
    <property type="nucleotide sequence ID" value="NZ_JAEQNA010000001.1"/>
</dbReference>
<proteinExistence type="predicted"/>
<keyword evidence="3" id="KW-1185">Reference proteome</keyword>
<gene>
    <name evidence="2" type="ORF">JI739_00695</name>
</gene>
<sequence length="69" mass="7368">MSQTSVGPGPNRGGNENPADDPRRKTLGEGAPQAEPPAGAPGTQPQTDETDEKDEQSTREGQTRQPRRE</sequence>
<organism evidence="2 3">
    <name type="scientific">Ramlibacter aurantiacus</name>
    <dbReference type="NCBI Taxonomy" id="2801330"/>
    <lineage>
        <taxon>Bacteria</taxon>
        <taxon>Pseudomonadati</taxon>
        <taxon>Pseudomonadota</taxon>
        <taxon>Betaproteobacteria</taxon>
        <taxon>Burkholderiales</taxon>
        <taxon>Comamonadaceae</taxon>
        <taxon>Ramlibacter</taxon>
    </lineage>
</organism>